<name>H8H3T5_DEIGI</name>
<gene>
    <name evidence="2" type="ordered locus">DGo_PE0038</name>
</gene>
<evidence type="ECO:0000256" key="1">
    <source>
        <dbReference type="SAM" id="MobiDB-lite"/>
    </source>
</evidence>
<evidence type="ECO:0000313" key="2">
    <source>
        <dbReference type="EMBL" id="AFD28182.1"/>
    </source>
</evidence>
<proteinExistence type="predicted"/>
<reference evidence="2 3" key="1">
    <citation type="journal article" date="2012" name="PLoS ONE">
        <title>Genome sequence and transcriptome analysis of the radioresistant bacterium Deinococcus gobiensis: insights into the extreme environmental adaptations.</title>
        <authorList>
            <person name="Yuan M."/>
            <person name="Chen M."/>
            <person name="Zhang W."/>
            <person name="Lu W."/>
            <person name="Wang J."/>
            <person name="Yang M."/>
            <person name="Zhao P."/>
            <person name="Tang R."/>
            <person name="Li X."/>
            <person name="Hao Y."/>
            <person name="Zhou Z."/>
            <person name="Zhan Y."/>
            <person name="Yu H."/>
            <person name="Teng C."/>
            <person name="Yan Y."/>
            <person name="Ping S."/>
            <person name="Wang Y."/>
            <person name="Lin M."/>
        </authorList>
    </citation>
    <scope>NUCLEOTIDE SEQUENCE [LARGE SCALE GENOMIC DNA]</scope>
    <source>
        <strain evidence="3">DSM 21396 / JCM 16679 / CGMCC 1.7299 / I-0</strain>
        <plasmid evidence="2">P5</plasmid>
    </source>
</reference>
<dbReference type="AlphaFoldDB" id="H8H3T5"/>
<dbReference type="Proteomes" id="UP000007575">
    <property type="component" value="Plasmid P5"/>
</dbReference>
<dbReference type="HOGENOM" id="CLU_2878418_0_0_0"/>
<feature type="compositionally biased region" description="Basic and acidic residues" evidence="1">
    <location>
        <begin position="27"/>
        <end position="36"/>
    </location>
</feature>
<accession>H8H3T5</accession>
<evidence type="ECO:0000313" key="3">
    <source>
        <dbReference type="Proteomes" id="UP000007575"/>
    </source>
</evidence>
<keyword evidence="3" id="KW-1185">Reference proteome</keyword>
<geneLocation type="plasmid" evidence="2 3">
    <name>P5</name>
</geneLocation>
<organism evidence="2 3">
    <name type="scientific">Deinococcus gobiensis (strain DSM 21396 / JCM 16679 / CGMCC 1.7299 / I-0)</name>
    <dbReference type="NCBI Taxonomy" id="745776"/>
    <lineage>
        <taxon>Bacteria</taxon>
        <taxon>Thermotogati</taxon>
        <taxon>Deinococcota</taxon>
        <taxon>Deinococci</taxon>
        <taxon>Deinococcales</taxon>
        <taxon>Deinococcaceae</taxon>
        <taxon>Deinococcus</taxon>
    </lineage>
</organism>
<protein>
    <submittedName>
        <fullName evidence="2">Uncharacterized protein</fullName>
    </submittedName>
</protein>
<sequence length="63" mass="6619">MEMSGLISGAQTHKLRCGGRAEQTEQTAKKRGEKHVSSAITDQVEVLLDAGGQASDVWCSGAC</sequence>
<dbReference type="EMBL" id="CP002196">
    <property type="protein sequence ID" value="AFD28182.1"/>
    <property type="molecule type" value="Genomic_DNA"/>
</dbReference>
<dbReference type="KEGG" id="dgo:DGo_PE0038"/>
<keyword evidence="2" id="KW-0614">Plasmid</keyword>
<feature type="region of interest" description="Disordered" evidence="1">
    <location>
        <begin position="1"/>
        <end position="36"/>
    </location>
</feature>